<dbReference type="CDD" id="cd00761">
    <property type="entry name" value="Glyco_tranf_GTA_type"/>
    <property type="match status" value="1"/>
</dbReference>
<feature type="region of interest" description="Disordered" evidence="5">
    <location>
        <begin position="399"/>
        <end position="418"/>
    </location>
</feature>
<protein>
    <submittedName>
        <fullName evidence="7">Glycosyltransferase</fullName>
        <ecNumber evidence="7">2.4.-.-</ecNumber>
    </submittedName>
</protein>
<organism evidence="7 8">
    <name type="scientific">Kineococcus halophytocola</name>
    <dbReference type="NCBI Taxonomy" id="3234027"/>
    <lineage>
        <taxon>Bacteria</taxon>
        <taxon>Bacillati</taxon>
        <taxon>Actinomycetota</taxon>
        <taxon>Actinomycetes</taxon>
        <taxon>Kineosporiales</taxon>
        <taxon>Kineosporiaceae</taxon>
        <taxon>Kineococcus</taxon>
    </lineage>
</organism>
<feature type="domain" description="Glycosyltransferase 2-like" evidence="6">
    <location>
        <begin position="104"/>
        <end position="249"/>
    </location>
</feature>
<comment type="caution">
    <text evidence="7">The sequence shown here is derived from an EMBL/GenBank/DDBJ whole genome shotgun (WGS) entry which is preliminary data.</text>
</comment>
<evidence type="ECO:0000256" key="4">
    <source>
        <dbReference type="ARBA" id="ARBA00022679"/>
    </source>
</evidence>
<evidence type="ECO:0000313" key="7">
    <source>
        <dbReference type="EMBL" id="MEZ0164127.1"/>
    </source>
</evidence>
<keyword evidence="4 7" id="KW-0808">Transferase</keyword>
<dbReference type="PANTHER" id="PTHR43179:SF12">
    <property type="entry name" value="GALACTOFURANOSYLTRANSFERASE GLFT2"/>
    <property type="match status" value="1"/>
</dbReference>
<evidence type="ECO:0000256" key="5">
    <source>
        <dbReference type="SAM" id="MobiDB-lite"/>
    </source>
</evidence>
<evidence type="ECO:0000259" key="6">
    <source>
        <dbReference type="Pfam" id="PF00535"/>
    </source>
</evidence>
<dbReference type="RefSeq" id="WP_370440369.1">
    <property type="nucleotide sequence ID" value="NZ_JBGFTU010000004.1"/>
</dbReference>
<dbReference type="GO" id="GO:0016757">
    <property type="term" value="F:glycosyltransferase activity"/>
    <property type="evidence" value="ECO:0007669"/>
    <property type="project" value="UniProtKB-KW"/>
</dbReference>
<evidence type="ECO:0000313" key="8">
    <source>
        <dbReference type="Proteomes" id="UP001565927"/>
    </source>
</evidence>
<dbReference type="EMBL" id="JBGFTU010000004">
    <property type="protein sequence ID" value="MEZ0164127.1"/>
    <property type="molecule type" value="Genomic_DNA"/>
</dbReference>
<evidence type="ECO:0000256" key="3">
    <source>
        <dbReference type="ARBA" id="ARBA00022676"/>
    </source>
</evidence>
<comment type="pathway">
    <text evidence="1">Cell wall biogenesis; cell wall polysaccharide biosynthesis.</text>
</comment>
<gene>
    <name evidence="7" type="ORF">AB2L27_05010</name>
</gene>
<dbReference type="Pfam" id="PF00535">
    <property type="entry name" value="Glycos_transf_2"/>
    <property type="match status" value="1"/>
</dbReference>
<keyword evidence="8" id="KW-1185">Reference proteome</keyword>
<dbReference type="EC" id="2.4.-.-" evidence="7"/>
<accession>A0ABV4GXT6</accession>
<dbReference type="InterPro" id="IPR029044">
    <property type="entry name" value="Nucleotide-diphossugar_trans"/>
</dbReference>
<sequence>MTDAGTAVLVTSVDLDAELATTGTRAAAAAVGAAVERALSERPDPGRCTAAWVLVWSRGRPAAVLELPLPLDVEEVARELPTDHRDAPGDPSPSPAVPALPTVSVVVPTVVQRVDDLDRCLTGLEALRYPGGPGRVELLLVDNRPVVPADDPLPALLARHPRVRRVPAERPGISQARNAGLAAARGEVVAFTDDDVRVDPGWLLALGTRFATHPEEDVVTGLVVPAELETPAQRDYEAHYGGFGGQRRLTPAQVAPVPGRPGRVRELDATGSTVREFPVYGVGAYGAGANMAFRRTALPRGFDVRLGTGTATRGGEDLAALVEVLWRGGRLGYEPAAVVHHSHRRDRAGLERQLHGNGVGFTAMLTALVCRDRRHLGALAALVPGAAVAKVRWALARAGARPTPSPTTPSTIPSTPAVAGDPRRLVLLELRGMPWGPLAYWRTRTTVRPVPQEIS</sequence>
<dbReference type="SUPFAM" id="SSF53448">
    <property type="entry name" value="Nucleotide-diphospho-sugar transferases"/>
    <property type="match status" value="1"/>
</dbReference>
<keyword evidence="3 7" id="KW-0328">Glycosyltransferase</keyword>
<dbReference type="InterPro" id="IPR001173">
    <property type="entry name" value="Glyco_trans_2-like"/>
</dbReference>
<comment type="similarity">
    <text evidence="2">Belongs to the glycosyltransferase 2 family.</text>
</comment>
<name>A0ABV4GXT6_9ACTN</name>
<reference evidence="7 8" key="1">
    <citation type="submission" date="2024-07" db="EMBL/GenBank/DDBJ databases">
        <authorList>
            <person name="Thanompreechachai J."/>
            <person name="Duangmal K."/>
        </authorList>
    </citation>
    <scope>NUCLEOTIDE SEQUENCE [LARGE SCALE GENOMIC DNA]</scope>
    <source>
        <strain evidence="7 8">LSe6-4</strain>
    </source>
</reference>
<dbReference type="Gene3D" id="3.90.550.10">
    <property type="entry name" value="Spore Coat Polysaccharide Biosynthesis Protein SpsA, Chain A"/>
    <property type="match status" value="1"/>
</dbReference>
<proteinExistence type="inferred from homology"/>
<evidence type="ECO:0000256" key="2">
    <source>
        <dbReference type="ARBA" id="ARBA00006739"/>
    </source>
</evidence>
<evidence type="ECO:0000256" key="1">
    <source>
        <dbReference type="ARBA" id="ARBA00004776"/>
    </source>
</evidence>
<dbReference type="Proteomes" id="UP001565927">
    <property type="component" value="Unassembled WGS sequence"/>
</dbReference>
<dbReference type="PANTHER" id="PTHR43179">
    <property type="entry name" value="RHAMNOSYLTRANSFERASE WBBL"/>
    <property type="match status" value="1"/>
</dbReference>